<dbReference type="Proteomes" id="UP000008066">
    <property type="component" value="Unassembled WGS sequence"/>
</dbReference>
<dbReference type="PANTHER" id="PTHR15157">
    <property type="entry name" value="UV RADIATION RESISTANCE-ASSOCIATED GENE PROTEIN"/>
    <property type="match status" value="1"/>
</dbReference>
<dbReference type="KEGG" id="cthr:CTHT_0060320"/>
<gene>
    <name evidence="5" type="ORF">CTHT_0060320</name>
</gene>
<dbReference type="RefSeq" id="XP_006696349.1">
    <property type="nucleotide sequence ID" value="XM_006696286.1"/>
</dbReference>
<dbReference type="AlphaFoldDB" id="G0SF02"/>
<comment type="similarity">
    <text evidence="1">Belongs to the ATG14 family.</text>
</comment>
<protein>
    <recommendedName>
        <fullName evidence="2">Autophagy-related protein 14</fullName>
    </recommendedName>
</protein>
<dbReference type="GeneID" id="18260070"/>
<dbReference type="GO" id="GO:0032991">
    <property type="term" value="C:protein-containing complex"/>
    <property type="evidence" value="ECO:0007669"/>
    <property type="project" value="UniProtKB-ARBA"/>
</dbReference>
<feature type="region of interest" description="Disordered" evidence="4">
    <location>
        <begin position="358"/>
        <end position="403"/>
    </location>
</feature>
<dbReference type="InterPro" id="IPR018791">
    <property type="entry name" value="UV_resistance/autophagy_Atg14"/>
</dbReference>
<dbReference type="PANTHER" id="PTHR15157:SF13">
    <property type="entry name" value="AUTOPHAGY-RELATED PROTEIN 14"/>
    <property type="match status" value="1"/>
</dbReference>
<feature type="region of interest" description="Disordered" evidence="4">
    <location>
        <begin position="475"/>
        <end position="520"/>
    </location>
</feature>
<dbReference type="Pfam" id="PF10186">
    <property type="entry name" value="ATG14"/>
    <property type="match status" value="1"/>
</dbReference>
<dbReference type="GO" id="GO:0035493">
    <property type="term" value="P:SNARE complex assembly"/>
    <property type="evidence" value="ECO:0007669"/>
    <property type="project" value="TreeGrafter"/>
</dbReference>
<feature type="compositionally biased region" description="Low complexity" evidence="4">
    <location>
        <begin position="475"/>
        <end position="485"/>
    </location>
</feature>
<evidence type="ECO:0000256" key="1">
    <source>
        <dbReference type="ARBA" id="ARBA00009574"/>
    </source>
</evidence>
<feature type="compositionally biased region" description="Gly residues" evidence="4">
    <location>
        <begin position="494"/>
        <end position="507"/>
    </location>
</feature>
<dbReference type="eggNOG" id="ENOG502SEGC">
    <property type="taxonomic scope" value="Eukaryota"/>
</dbReference>
<evidence type="ECO:0000256" key="4">
    <source>
        <dbReference type="SAM" id="MobiDB-lite"/>
    </source>
</evidence>
<dbReference type="OrthoDB" id="16772at2759"/>
<evidence type="ECO:0000256" key="2">
    <source>
        <dbReference type="ARBA" id="ARBA00013807"/>
    </source>
</evidence>
<reference evidence="5 6" key="1">
    <citation type="journal article" date="2011" name="Cell">
        <title>Insight into structure and assembly of the nuclear pore complex by utilizing the genome of a eukaryotic thermophile.</title>
        <authorList>
            <person name="Amlacher S."/>
            <person name="Sarges P."/>
            <person name="Flemming D."/>
            <person name="van Noort V."/>
            <person name="Kunze R."/>
            <person name="Devos D.P."/>
            <person name="Arumugam M."/>
            <person name="Bork P."/>
            <person name="Hurt E."/>
        </authorList>
    </citation>
    <scope>NUCLEOTIDE SEQUENCE [LARGE SCALE GENOMIC DNA]</scope>
    <source>
        <strain evidence="6">DSM 1495 / CBS 144.50 / IMI 039719</strain>
    </source>
</reference>
<organism evidence="6">
    <name type="scientific">Chaetomium thermophilum (strain DSM 1495 / CBS 144.50 / IMI 039719)</name>
    <name type="common">Thermochaetoides thermophila</name>
    <dbReference type="NCBI Taxonomy" id="759272"/>
    <lineage>
        <taxon>Eukaryota</taxon>
        <taxon>Fungi</taxon>
        <taxon>Dikarya</taxon>
        <taxon>Ascomycota</taxon>
        <taxon>Pezizomycotina</taxon>
        <taxon>Sordariomycetes</taxon>
        <taxon>Sordariomycetidae</taxon>
        <taxon>Sordariales</taxon>
        <taxon>Chaetomiaceae</taxon>
        <taxon>Thermochaetoides</taxon>
    </lineage>
</organism>
<proteinExistence type="inferred from homology"/>
<accession>G0SF02</accession>
<feature type="compositionally biased region" description="Basic residues" evidence="4">
    <location>
        <begin position="358"/>
        <end position="367"/>
    </location>
</feature>
<dbReference type="GO" id="GO:0005768">
    <property type="term" value="C:endosome"/>
    <property type="evidence" value="ECO:0007669"/>
    <property type="project" value="TreeGrafter"/>
</dbReference>
<dbReference type="OMA" id="HYLSIRL"/>
<dbReference type="GO" id="GO:0000149">
    <property type="term" value="F:SNARE binding"/>
    <property type="evidence" value="ECO:0007669"/>
    <property type="project" value="TreeGrafter"/>
</dbReference>
<evidence type="ECO:0000256" key="3">
    <source>
        <dbReference type="ARBA" id="ARBA00023054"/>
    </source>
</evidence>
<evidence type="ECO:0000313" key="5">
    <source>
        <dbReference type="EMBL" id="EGS18018.1"/>
    </source>
</evidence>
<sequence length="520" mass="57619">MRCDICHRPHHTKRLPFLCAVDARNRLYEGRLEYARALIQAEEAESRVNDALEKAAAARDPKSKLKKDEKDVAAARIAWLTAEEQAALERTSHIIAQADKLRSEIEAARKEIAVKKDAIARRRSDLMAVTAGTVSRRARQLDEVERSTQRLRYKWNRIADATAITRAFLCEEAARLYGLRQIEEGSAKRYEIGGVELFDLHTMNGLSPELISTSLAHVAHILVLACDYLAIRLPAEITLPHKDYPRPTIFSLSSSYKHDKVIFPGSALAIQQSAAAAAEDKRLPRPRPLWTDRPLPTLAKDYPDVYSYFLEGVALLAYDIAWVCCSQGVSLGDGDPFEEVCAIGKNLWRLLIAGKHHNAHQPHKNRRRSPEPAPYSPLSGNSPRTEDIAGEMANPKSSTSTLGRWSHGTCHSYLGTAEGMEFIRSFKLLSPYKIYDKLKRRLSADAPLMDWERIEGDELDDGFEDGMLGRIEAGGNSAGMNAGNGPPDIRLDRGNGGGGSSHGGIGIPKGTSGWTKLRNR</sequence>
<keyword evidence="3" id="KW-0175">Coiled coil</keyword>
<name>G0SF02_CHATD</name>
<dbReference type="HOGENOM" id="CLU_021590_1_0_1"/>
<dbReference type="GO" id="GO:0000323">
    <property type="term" value="C:lytic vacuole"/>
    <property type="evidence" value="ECO:0007669"/>
    <property type="project" value="TreeGrafter"/>
</dbReference>
<dbReference type="EMBL" id="GL988046">
    <property type="protein sequence ID" value="EGS18018.1"/>
    <property type="molecule type" value="Genomic_DNA"/>
</dbReference>
<evidence type="ECO:0000313" key="6">
    <source>
        <dbReference type="Proteomes" id="UP000008066"/>
    </source>
</evidence>
<keyword evidence="6" id="KW-1185">Reference proteome</keyword>